<evidence type="ECO:0000256" key="1">
    <source>
        <dbReference type="ARBA" id="ARBA00004496"/>
    </source>
</evidence>
<dbReference type="Pfam" id="PF02631">
    <property type="entry name" value="RecX_HTH2"/>
    <property type="match status" value="1"/>
</dbReference>
<comment type="similarity">
    <text evidence="2 5">Belongs to the RecX family.</text>
</comment>
<organism evidence="9 10">
    <name type="scientific">Chlorobium phaeobacteroides (strain DSM 266 / SMG 266 / 2430)</name>
    <dbReference type="NCBI Taxonomy" id="290317"/>
    <lineage>
        <taxon>Bacteria</taxon>
        <taxon>Pseudomonadati</taxon>
        <taxon>Chlorobiota</taxon>
        <taxon>Chlorobiia</taxon>
        <taxon>Chlorobiales</taxon>
        <taxon>Chlorobiaceae</taxon>
        <taxon>Chlorobium/Pelodictyon group</taxon>
        <taxon>Chlorobium</taxon>
    </lineage>
</organism>
<dbReference type="NCBIfam" id="NF001063">
    <property type="entry name" value="PRK00117.5-3"/>
    <property type="match status" value="1"/>
</dbReference>
<accession>A1BHZ2</accession>
<dbReference type="eggNOG" id="COG2137">
    <property type="taxonomic scope" value="Bacteria"/>
</dbReference>
<name>A1BHZ2_CHLPD</name>
<dbReference type="HAMAP" id="MF_01114">
    <property type="entry name" value="RecX"/>
    <property type="match status" value="1"/>
</dbReference>
<evidence type="ECO:0000256" key="5">
    <source>
        <dbReference type="HAMAP-Rule" id="MF_01114"/>
    </source>
</evidence>
<dbReference type="PANTHER" id="PTHR33602">
    <property type="entry name" value="REGULATORY PROTEIN RECX FAMILY PROTEIN"/>
    <property type="match status" value="1"/>
</dbReference>
<reference evidence="9 10" key="1">
    <citation type="submission" date="2006-12" db="EMBL/GenBank/DDBJ databases">
        <title>Complete sequence of Chlorobium phaeobacteroides DSM 266.</title>
        <authorList>
            <consortium name="US DOE Joint Genome Institute"/>
            <person name="Copeland A."/>
            <person name="Lucas S."/>
            <person name="Lapidus A."/>
            <person name="Barry K."/>
            <person name="Detter J.C."/>
            <person name="Glavina del Rio T."/>
            <person name="Hammon N."/>
            <person name="Israni S."/>
            <person name="Pitluck S."/>
            <person name="Goltsman E."/>
            <person name="Schmutz J."/>
            <person name="Larimer F."/>
            <person name="Land M."/>
            <person name="Hauser L."/>
            <person name="Mikhailova N."/>
            <person name="Li T."/>
            <person name="Overmann J."/>
            <person name="Bryant D.A."/>
            <person name="Richardson P."/>
        </authorList>
    </citation>
    <scope>NUCLEOTIDE SEQUENCE [LARGE SCALE GENOMIC DNA]</scope>
    <source>
        <strain evidence="9 10">DSM 266</strain>
    </source>
</reference>
<dbReference type="InterPro" id="IPR053924">
    <property type="entry name" value="RecX_HTH_2nd"/>
</dbReference>
<evidence type="ECO:0000259" key="8">
    <source>
        <dbReference type="Pfam" id="PF21982"/>
    </source>
</evidence>
<evidence type="ECO:0000313" key="10">
    <source>
        <dbReference type="Proteomes" id="UP000008701"/>
    </source>
</evidence>
<evidence type="ECO:0000259" key="6">
    <source>
        <dbReference type="Pfam" id="PF02631"/>
    </source>
</evidence>
<evidence type="ECO:0000259" key="7">
    <source>
        <dbReference type="Pfam" id="PF21981"/>
    </source>
</evidence>
<dbReference type="AlphaFoldDB" id="A1BHZ2"/>
<proteinExistence type="inferred from homology"/>
<dbReference type="InterPro" id="IPR036388">
    <property type="entry name" value="WH-like_DNA-bd_sf"/>
</dbReference>
<gene>
    <name evidence="5" type="primary">recX</name>
    <name evidence="9" type="ordered locus">Cpha266_2007</name>
</gene>
<keyword evidence="4 5" id="KW-0963">Cytoplasm</keyword>
<keyword evidence="10" id="KW-1185">Reference proteome</keyword>
<dbReference type="GO" id="GO:0006282">
    <property type="term" value="P:regulation of DNA repair"/>
    <property type="evidence" value="ECO:0007669"/>
    <property type="project" value="UniProtKB-UniRule"/>
</dbReference>
<dbReference type="STRING" id="290317.Cpha266_2007"/>
<evidence type="ECO:0000256" key="4">
    <source>
        <dbReference type="ARBA" id="ARBA00022490"/>
    </source>
</evidence>
<dbReference type="Proteomes" id="UP000008701">
    <property type="component" value="Chromosome"/>
</dbReference>
<dbReference type="KEGG" id="cph:Cpha266_2007"/>
<evidence type="ECO:0000256" key="2">
    <source>
        <dbReference type="ARBA" id="ARBA00009695"/>
    </source>
</evidence>
<dbReference type="PANTHER" id="PTHR33602:SF1">
    <property type="entry name" value="REGULATORY PROTEIN RECX FAMILY PROTEIN"/>
    <property type="match status" value="1"/>
</dbReference>
<dbReference type="HOGENOM" id="CLU_066607_3_3_10"/>
<dbReference type="RefSeq" id="WP_011745823.1">
    <property type="nucleotide sequence ID" value="NC_008639.1"/>
</dbReference>
<dbReference type="GO" id="GO:0005737">
    <property type="term" value="C:cytoplasm"/>
    <property type="evidence" value="ECO:0007669"/>
    <property type="project" value="UniProtKB-SubCell"/>
</dbReference>
<dbReference type="Gene3D" id="1.10.10.10">
    <property type="entry name" value="Winged helix-like DNA-binding domain superfamily/Winged helix DNA-binding domain"/>
    <property type="match status" value="3"/>
</dbReference>
<feature type="domain" description="RecX first three-helical" evidence="8">
    <location>
        <begin position="23"/>
        <end position="62"/>
    </location>
</feature>
<comment type="function">
    <text evidence="5">Modulates RecA activity.</text>
</comment>
<dbReference type="Pfam" id="PF21981">
    <property type="entry name" value="RecX_HTH3"/>
    <property type="match status" value="1"/>
</dbReference>
<feature type="domain" description="RecX third three-helical" evidence="7">
    <location>
        <begin position="118"/>
        <end position="158"/>
    </location>
</feature>
<sequence length="175" mass="19828">MELPNSDEHQRFQSMDKNALPDAFAYAMRVLALRSHSSEELLRKLLKKKHAIPVAEATIERLKMLKLLDDESFARELISSRSRKRPQGTIKMRAELTAKGVSETIIADLLSQYDSATLCYQAGLKKLATLKGADNAAAKSKLERFLYNRGFEWHAIEQTVKRLLSLSTSSEDEMD</sequence>
<dbReference type="InterPro" id="IPR003783">
    <property type="entry name" value="Regulatory_RecX"/>
</dbReference>
<dbReference type="InterPro" id="IPR053926">
    <property type="entry name" value="RecX_HTH_1st"/>
</dbReference>
<comment type="subcellular location">
    <subcellularLocation>
        <location evidence="1 5">Cytoplasm</location>
    </subcellularLocation>
</comment>
<evidence type="ECO:0000313" key="9">
    <source>
        <dbReference type="EMBL" id="ABL66019.1"/>
    </source>
</evidence>
<dbReference type="Pfam" id="PF21982">
    <property type="entry name" value="RecX_HTH1"/>
    <property type="match status" value="1"/>
</dbReference>
<protein>
    <recommendedName>
        <fullName evidence="3 5">Regulatory protein RecX</fullName>
    </recommendedName>
</protein>
<feature type="domain" description="RecX second three-helical" evidence="6">
    <location>
        <begin position="69"/>
        <end position="110"/>
    </location>
</feature>
<dbReference type="EMBL" id="CP000492">
    <property type="protein sequence ID" value="ABL66019.1"/>
    <property type="molecule type" value="Genomic_DNA"/>
</dbReference>
<evidence type="ECO:0000256" key="3">
    <source>
        <dbReference type="ARBA" id="ARBA00018111"/>
    </source>
</evidence>
<dbReference type="InterPro" id="IPR053925">
    <property type="entry name" value="RecX_HTH_3rd"/>
</dbReference>